<organism evidence="1 2">
    <name type="scientific">Eumeta variegata</name>
    <name type="common">Bagworm moth</name>
    <name type="synonym">Eumeta japonica</name>
    <dbReference type="NCBI Taxonomy" id="151549"/>
    <lineage>
        <taxon>Eukaryota</taxon>
        <taxon>Metazoa</taxon>
        <taxon>Ecdysozoa</taxon>
        <taxon>Arthropoda</taxon>
        <taxon>Hexapoda</taxon>
        <taxon>Insecta</taxon>
        <taxon>Pterygota</taxon>
        <taxon>Neoptera</taxon>
        <taxon>Endopterygota</taxon>
        <taxon>Lepidoptera</taxon>
        <taxon>Glossata</taxon>
        <taxon>Ditrysia</taxon>
        <taxon>Tineoidea</taxon>
        <taxon>Psychidae</taxon>
        <taxon>Oiketicinae</taxon>
        <taxon>Eumeta</taxon>
    </lineage>
</organism>
<dbReference type="AlphaFoldDB" id="A0A4C1U1D0"/>
<evidence type="ECO:0000313" key="1">
    <source>
        <dbReference type="EMBL" id="GBP20155.1"/>
    </source>
</evidence>
<keyword evidence="2" id="KW-1185">Reference proteome</keyword>
<accession>A0A4C1U1D0</accession>
<name>A0A4C1U1D0_EUMVA</name>
<gene>
    <name evidence="1" type="ORF">EVAR_5585_1</name>
</gene>
<proteinExistence type="predicted"/>
<comment type="caution">
    <text evidence="1">The sequence shown here is derived from an EMBL/GenBank/DDBJ whole genome shotgun (WGS) entry which is preliminary data.</text>
</comment>
<dbReference type="EMBL" id="BGZK01000115">
    <property type="protein sequence ID" value="GBP20155.1"/>
    <property type="molecule type" value="Genomic_DNA"/>
</dbReference>
<dbReference type="Proteomes" id="UP000299102">
    <property type="component" value="Unassembled WGS sequence"/>
</dbReference>
<sequence>MEVGIAASAIANIDGRALLLVADDVITSLGTSACAIPIVSPEFRVPLSRVPECRAARVYMCVWYRAVFTLWRQSSYMRSSRVFTAVYCTVCTPSPRPDSMLRGFNDFSRRWHPLCLLAALDEVVKAYGLTAGAIMLQGVFSPCESDTPRAPGLTDCP</sequence>
<protein>
    <submittedName>
        <fullName evidence="1">Uncharacterized protein</fullName>
    </submittedName>
</protein>
<reference evidence="1 2" key="1">
    <citation type="journal article" date="2019" name="Commun. Biol.">
        <title>The bagworm genome reveals a unique fibroin gene that provides high tensile strength.</title>
        <authorList>
            <person name="Kono N."/>
            <person name="Nakamura H."/>
            <person name="Ohtoshi R."/>
            <person name="Tomita M."/>
            <person name="Numata K."/>
            <person name="Arakawa K."/>
        </authorList>
    </citation>
    <scope>NUCLEOTIDE SEQUENCE [LARGE SCALE GENOMIC DNA]</scope>
</reference>
<evidence type="ECO:0000313" key="2">
    <source>
        <dbReference type="Proteomes" id="UP000299102"/>
    </source>
</evidence>